<dbReference type="SUPFAM" id="SSF55811">
    <property type="entry name" value="Nudix"/>
    <property type="match status" value="1"/>
</dbReference>
<dbReference type="InterPro" id="IPR051325">
    <property type="entry name" value="Nudix_hydrolase_domain"/>
</dbReference>
<protein>
    <submittedName>
        <fullName evidence="3">NUDIX domain-containing protein</fullName>
    </submittedName>
</protein>
<accession>A0ABT3PVQ7</accession>
<name>A0ABT3PVQ7_9BACT</name>
<dbReference type="InterPro" id="IPR000086">
    <property type="entry name" value="NUDIX_hydrolase_dom"/>
</dbReference>
<evidence type="ECO:0000313" key="4">
    <source>
        <dbReference type="Proteomes" id="UP001207337"/>
    </source>
</evidence>
<dbReference type="PANTHER" id="PTHR21340">
    <property type="entry name" value="DIADENOSINE 5,5-P1,P4-TETRAPHOSPHATE PYROPHOSPHOHYDROLASE MUTT"/>
    <property type="match status" value="1"/>
</dbReference>
<dbReference type="InterPro" id="IPR015797">
    <property type="entry name" value="NUDIX_hydrolase-like_dom_sf"/>
</dbReference>
<comment type="caution">
    <text evidence="3">The sequence shown here is derived from an EMBL/GenBank/DDBJ whole genome shotgun (WGS) entry which is preliminary data.</text>
</comment>
<evidence type="ECO:0000259" key="2">
    <source>
        <dbReference type="PROSITE" id="PS51462"/>
    </source>
</evidence>
<dbReference type="RefSeq" id="WP_265787527.1">
    <property type="nucleotide sequence ID" value="NZ_BAABRS010000001.1"/>
</dbReference>
<dbReference type="InterPro" id="IPR020084">
    <property type="entry name" value="NUDIX_hydrolase_CS"/>
</dbReference>
<reference evidence="3 4" key="1">
    <citation type="submission" date="2021-11" db="EMBL/GenBank/DDBJ databases">
        <title>Aliifidinibius sp. nov., a new bacterium isolated from saline soil.</title>
        <authorList>
            <person name="Galisteo C."/>
            <person name="De La Haba R."/>
            <person name="Sanchez-Porro C."/>
            <person name="Ventosa A."/>
        </authorList>
    </citation>
    <scope>NUCLEOTIDE SEQUENCE [LARGE SCALE GENOMIC DNA]</scope>
    <source>
        <strain evidence="3 4">KACC 190600</strain>
    </source>
</reference>
<dbReference type="Gene3D" id="3.90.79.10">
    <property type="entry name" value="Nucleoside Triphosphate Pyrophosphohydrolase"/>
    <property type="match status" value="1"/>
</dbReference>
<evidence type="ECO:0000256" key="1">
    <source>
        <dbReference type="ARBA" id="ARBA00022801"/>
    </source>
</evidence>
<dbReference type="PROSITE" id="PS00893">
    <property type="entry name" value="NUDIX_BOX"/>
    <property type="match status" value="1"/>
</dbReference>
<proteinExistence type="predicted"/>
<dbReference type="Proteomes" id="UP001207337">
    <property type="component" value="Unassembled WGS sequence"/>
</dbReference>
<dbReference type="PROSITE" id="PS51462">
    <property type="entry name" value="NUDIX"/>
    <property type="match status" value="1"/>
</dbReference>
<gene>
    <name evidence="3" type="ORF">LQ318_03390</name>
</gene>
<evidence type="ECO:0000313" key="3">
    <source>
        <dbReference type="EMBL" id="MCW9711940.1"/>
    </source>
</evidence>
<keyword evidence="4" id="KW-1185">Reference proteome</keyword>
<dbReference type="EMBL" id="JAJNDC010000001">
    <property type="protein sequence ID" value="MCW9711940.1"/>
    <property type="molecule type" value="Genomic_DNA"/>
</dbReference>
<organism evidence="3 4">
    <name type="scientific">Fodinibius salicampi</name>
    <dbReference type="NCBI Taxonomy" id="1920655"/>
    <lineage>
        <taxon>Bacteria</taxon>
        <taxon>Pseudomonadati</taxon>
        <taxon>Balneolota</taxon>
        <taxon>Balneolia</taxon>
        <taxon>Balneolales</taxon>
        <taxon>Balneolaceae</taxon>
        <taxon>Fodinibius</taxon>
    </lineage>
</organism>
<feature type="domain" description="Nudix hydrolase" evidence="2">
    <location>
        <begin position="1"/>
        <end position="134"/>
    </location>
</feature>
<dbReference type="PANTHER" id="PTHR21340:SF0">
    <property type="entry name" value="BIS(5'-NUCLEOSYL)-TETRAPHOSPHATASE [ASYMMETRICAL]"/>
    <property type="match status" value="1"/>
</dbReference>
<dbReference type="Pfam" id="PF00293">
    <property type="entry name" value="NUDIX"/>
    <property type="match status" value="1"/>
</dbReference>
<keyword evidence="1" id="KW-0378">Hydrolase</keyword>
<sequence length="152" mass="17779">MSRLVDLYAYRTGGEEVKILILKRSPDVMYAGQWRMIGGKVESGEKAYEAAQRELSEETGWKPQTFWTLPSVNQFYDVKSDTIQQIPAFAAEIATQSAPINLNYEHVEARWIRKEQISDYIWWPEQRRLMKLLISIVTQNKLLDEWIIPNKS</sequence>